<keyword evidence="3" id="KW-0479">Metal-binding</keyword>
<keyword evidence="9" id="KW-1185">Reference proteome</keyword>
<evidence type="ECO:0000259" key="7">
    <source>
        <dbReference type="Pfam" id="PF07687"/>
    </source>
</evidence>
<dbReference type="GO" id="GO:0016787">
    <property type="term" value="F:hydrolase activity"/>
    <property type="evidence" value="ECO:0007669"/>
    <property type="project" value="UniProtKB-KW"/>
</dbReference>
<feature type="chain" id="PRO_5004342863" description="Peptidase M20 dimerisation domain-containing protein" evidence="6">
    <location>
        <begin position="20"/>
        <end position="405"/>
    </location>
</feature>
<evidence type="ECO:0000256" key="1">
    <source>
        <dbReference type="ARBA" id="ARBA00001947"/>
    </source>
</evidence>
<dbReference type="Proteomes" id="UP000016935">
    <property type="component" value="Unassembled WGS sequence"/>
</dbReference>
<protein>
    <recommendedName>
        <fullName evidence="7">Peptidase M20 dimerisation domain-containing protein</fullName>
    </recommendedName>
</protein>
<dbReference type="Pfam" id="PF01546">
    <property type="entry name" value="Peptidase_M20"/>
    <property type="match status" value="1"/>
</dbReference>
<dbReference type="PANTHER" id="PTHR43808">
    <property type="entry name" value="ACETYLORNITHINE DEACETYLASE"/>
    <property type="match status" value="1"/>
</dbReference>
<dbReference type="STRING" id="671987.R0JTQ5"/>
<dbReference type="RefSeq" id="XP_008031509.1">
    <property type="nucleotide sequence ID" value="XM_008033318.1"/>
</dbReference>
<dbReference type="PANTHER" id="PTHR43808:SF8">
    <property type="entry name" value="PEPTIDASE M20 DIMERISATION DOMAIN-CONTAINING PROTEIN"/>
    <property type="match status" value="1"/>
</dbReference>
<dbReference type="InterPro" id="IPR001261">
    <property type="entry name" value="ArgE/DapE_CS"/>
</dbReference>
<gene>
    <name evidence="8" type="ORF">SETTUDRAFT_144032</name>
</gene>
<keyword evidence="6" id="KW-0732">Signal</keyword>
<feature type="domain" description="Peptidase M20 dimerisation" evidence="7">
    <location>
        <begin position="195"/>
        <end position="280"/>
    </location>
</feature>
<organism evidence="8 9">
    <name type="scientific">Exserohilum turcicum (strain 28A)</name>
    <name type="common">Northern leaf blight fungus</name>
    <name type="synonym">Setosphaeria turcica</name>
    <dbReference type="NCBI Taxonomy" id="671987"/>
    <lineage>
        <taxon>Eukaryota</taxon>
        <taxon>Fungi</taxon>
        <taxon>Dikarya</taxon>
        <taxon>Ascomycota</taxon>
        <taxon>Pezizomycotina</taxon>
        <taxon>Dothideomycetes</taxon>
        <taxon>Pleosporomycetidae</taxon>
        <taxon>Pleosporales</taxon>
        <taxon>Pleosporineae</taxon>
        <taxon>Pleosporaceae</taxon>
        <taxon>Exserohilum</taxon>
    </lineage>
</organism>
<evidence type="ECO:0000256" key="5">
    <source>
        <dbReference type="ARBA" id="ARBA00022833"/>
    </source>
</evidence>
<evidence type="ECO:0000256" key="3">
    <source>
        <dbReference type="ARBA" id="ARBA00022723"/>
    </source>
</evidence>
<comment type="similarity">
    <text evidence="2">Belongs to the peptidase M20A family.</text>
</comment>
<evidence type="ECO:0000256" key="4">
    <source>
        <dbReference type="ARBA" id="ARBA00022801"/>
    </source>
</evidence>
<dbReference type="InterPro" id="IPR002933">
    <property type="entry name" value="Peptidase_M20"/>
</dbReference>
<dbReference type="SUPFAM" id="SSF55031">
    <property type="entry name" value="Bacterial exopeptidase dimerisation domain"/>
    <property type="match status" value="1"/>
</dbReference>
<dbReference type="Gene3D" id="3.40.630.10">
    <property type="entry name" value="Zn peptidases"/>
    <property type="match status" value="1"/>
</dbReference>
<dbReference type="GeneID" id="19396739"/>
<dbReference type="InterPro" id="IPR036264">
    <property type="entry name" value="Bact_exopeptidase_dim_dom"/>
</dbReference>
<dbReference type="EMBL" id="KB908877">
    <property type="protein sequence ID" value="EOA80924.1"/>
    <property type="molecule type" value="Genomic_DNA"/>
</dbReference>
<dbReference type="HOGENOM" id="CLU_021802_3_0_1"/>
<dbReference type="Gene3D" id="3.30.70.360">
    <property type="match status" value="1"/>
</dbReference>
<evidence type="ECO:0000313" key="8">
    <source>
        <dbReference type="EMBL" id="EOA80924.1"/>
    </source>
</evidence>
<proteinExistence type="inferred from homology"/>
<accession>R0JTQ5</accession>
<evidence type="ECO:0000313" key="9">
    <source>
        <dbReference type="Proteomes" id="UP000016935"/>
    </source>
</evidence>
<comment type="cofactor">
    <cofactor evidence="1">
        <name>Zn(2+)</name>
        <dbReference type="ChEBI" id="CHEBI:29105"/>
    </cofactor>
</comment>
<dbReference type="PROSITE" id="PS00758">
    <property type="entry name" value="ARGE_DAPE_CPG2_1"/>
    <property type="match status" value="1"/>
</dbReference>
<keyword evidence="4" id="KW-0378">Hydrolase</keyword>
<feature type="signal peptide" evidence="6">
    <location>
        <begin position="1"/>
        <end position="19"/>
    </location>
</feature>
<reference evidence="8 9" key="1">
    <citation type="journal article" date="2012" name="PLoS Pathog.">
        <title>Diverse lifestyles and strategies of plant pathogenesis encoded in the genomes of eighteen Dothideomycetes fungi.</title>
        <authorList>
            <person name="Ohm R.A."/>
            <person name="Feau N."/>
            <person name="Henrissat B."/>
            <person name="Schoch C.L."/>
            <person name="Horwitz B.A."/>
            <person name="Barry K.W."/>
            <person name="Condon B.J."/>
            <person name="Copeland A.C."/>
            <person name="Dhillon B."/>
            <person name="Glaser F."/>
            <person name="Hesse C.N."/>
            <person name="Kosti I."/>
            <person name="LaButti K."/>
            <person name="Lindquist E.A."/>
            <person name="Lucas S."/>
            <person name="Salamov A.A."/>
            <person name="Bradshaw R.E."/>
            <person name="Ciuffetti L."/>
            <person name="Hamelin R.C."/>
            <person name="Kema G.H.J."/>
            <person name="Lawrence C."/>
            <person name="Scott J.A."/>
            <person name="Spatafora J.W."/>
            <person name="Turgeon B.G."/>
            <person name="de Wit P.J.G.M."/>
            <person name="Zhong S."/>
            <person name="Goodwin S.B."/>
            <person name="Grigoriev I.V."/>
        </authorList>
    </citation>
    <scope>NUCLEOTIDE SEQUENCE [LARGE SCALE GENOMIC DNA]</scope>
    <source>
        <strain evidence="9">28A</strain>
    </source>
</reference>
<dbReference type="Pfam" id="PF07687">
    <property type="entry name" value="M20_dimer"/>
    <property type="match status" value="1"/>
</dbReference>
<dbReference type="InterPro" id="IPR050072">
    <property type="entry name" value="Peptidase_M20A"/>
</dbReference>
<dbReference type="SUPFAM" id="SSF53187">
    <property type="entry name" value="Zn-dependent exopeptidases"/>
    <property type="match status" value="1"/>
</dbReference>
<dbReference type="PROSITE" id="PS00759">
    <property type="entry name" value="ARGE_DAPE_CPG2_2"/>
    <property type="match status" value="1"/>
</dbReference>
<dbReference type="CDD" id="cd05652">
    <property type="entry name" value="M20_ArgE_DapE-like_fungal"/>
    <property type="match status" value="1"/>
</dbReference>
<name>R0JTQ5_EXST2</name>
<dbReference type="GO" id="GO:0046872">
    <property type="term" value="F:metal ion binding"/>
    <property type="evidence" value="ECO:0007669"/>
    <property type="project" value="UniProtKB-KW"/>
</dbReference>
<evidence type="ECO:0000256" key="6">
    <source>
        <dbReference type="SAM" id="SignalP"/>
    </source>
</evidence>
<dbReference type="eggNOG" id="KOG2275">
    <property type="taxonomic scope" value="Eukaryota"/>
</dbReference>
<keyword evidence="5" id="KW-0862">Zinc</keyword>
<dbReference type="AlphaFoldDB" id="R0JTQ5"/>
<evidence type="ECO:0000256" key="2">
    <source>
        <dbReference type="ARBA" id="ARBA00006247"/>
    </source>
</evidence>
<dbReference type="InterPro" id="IPR011650">
    <property type="entry name" value="Peptidase_M20_dimer"/>
</dbReference>
<reference evidence="8 9" key="2">
    <citation type="journal article" date="2013" name="PLoS Genet.">
        <title>Comparative genome structure, secondary metabolite, and effector coding capacity across Cochliobolus pathogens.</title>
        <authorList>
            <person name="Condon B.J."/>
            <person name="Leng Y."/>
            <person name="Wu D."/>
            <person name="Bushley K.E."/>
            <person name="Ohm R.A."/>
            <person name="Otillar R."/>
            <person name="Martin J."/>
            <person name="Schackwitz W."/>
            <person name="Grimwood J."/>
            <person name="MohdZainudin N."/>
            <person name="Xue C."/>
            <person name="Wang R."/>
            <person name="Manning V.A."/>
            <person name="Dhillon B."/>
            <person name="Tu Z.J."/>
            <person name="Steffenson B.J."/>
            <person name="Salamov A."/>
            <person name="Sun H."/>
            <person name="Lowry S."/>
            <person name="LaButti K."/>
            <person name="Han J."/>
            <person name="Copeland A."/>
            <person name="Lindquist E."/>
            <person name="Barry K."/>
            <person name="Schmutz J."/>
            <person name="Baker S.E."/>
            <person name="Ciuffetti L.M."/>
            <person name="Grigoriev I.V."/>
            <person name="Zhong S."/>
            <person name="Turgeon B.G."/>
        </authorList>
    </citation>
    <scope>NUCLEOTIDE SEQUENCE [LARGE SCALE GENOMIC DNA]</scope>
    <source>
        <strain evidence="9">28A</strain>
    </source>
</reference>
<sequence>MLPRTVPILVLAATALAAAAPQSSPAIPTVLEPSESKALLYLHRKLIETESIGGNEKDVGDWLTKYLRDHNWTVERQQVSRDRYNLLAYGSKRETTILLSSHIDVVPPYWPYYYNETTGIIGGRGSVDAKGSVAPMIIAAEGIKTHLQDDISLLFVVGEETGGDGMRAFSDWSERPSSHEIIIFGEPTEAKLVCGHKGMLGFAVRATGKAAHSGYPWLGVSANDIMVDALGELLKLREHLPWSEKYGNTTMNFGRVQGGVAANVVAETATANIATRLAAGTPELVRGLIIDALKGVKESAQQAGGDLDVEWGSEGYGVVDINCDIEGFETMTVNYGTDVPNLSGDHKRYLYGPGSIFVAHSDHEALKRKELEEAVLDYRRLIIKATEVRKQEQRGEEVIQDQIEL</sequence>
<dbReference type="OrthoDB" id="3064516at2759"/>